<evidence type="ECO:0000313" key="6">
    <source>
        <dbReference type="Proteomes" id="UP000557204"/>
    </source>
</evidence>
<dbReference type="Gene3D" id="3.40.980.10">
    <property type="entry name" value="MoaB/Mog-like domain"/>
    <property type="match status" value="1"/>
</dbReference>
<name>A0A849K4F0_9MICO</name>
<keyword evidence="6" id="KW-1185">Reference proteome</keyword>
<evidence type="ECO:0000256" key="3">
    <source>
        <dbReference type="SAM" id="MobiDB-lite"/>
    </source>
</evidence>
<dbReference type="SMART" id="SM00852">
    <property type="entry name" value="MoCF_biosynth"/>
    <property type="match status" value="1"/>
</dbReference>
<evidence type="ECO:0000313" key="5">
    <source>
        <dbReference type="EMBL" id="NNU26027.1"/>
    </source>
</evidence>
<gene>
    <name evidence="5" type="ORF">HLI28_00495</name>
</gene>
<dbReference type="PANTHER" id="PTHR43764">
    <property type="entry name" value="MOLYBDENUM COFACTOR BIOSYNTHESIS"/>
    <property type="match status" value="1"/>
</dbReference>
<dbReference type="CDD" id="cd00886">
    <property type="entry name" value="MogA_MoaB"/>
    <property type="match status" value="1"/>
</dbReference>
<dbReference type="InterPro" id="IPR036425">
    <property type="entry name" value="MoaB/Mog-like_dom_sf"/>
</dbReference>
<evidence type="ECO:0000256" key="1">
    <source>
        <dbReference type="ARBA" id="ARBA00005046"/>
    </source>
</evidence>
<dbReference type="InterPro" id="IPR003448">
    <property type="entry name" value="Mopterin_biosynth_MoaE"/>
</dbReference>
<evidence type="ECO:0000259" key="4">
    <source>
        <dbReference type="SMART" id="SM00852"/>
    </source>
</evidence>
<feature type="compositionally biased region" description="Low complexity" evidence="3">
    <location>
        <begin position="197"/>
        <end position="215"/>
    </location>
</feature>
<proteinExistence type="predicted"/>
<dbReference type="SUPFAM" id="SSF53218">
    <property type="entry name" value="Molybdenum cofactor biosynthesis proteins"/>
    <property type="match status" value="1"/>
</dbReference>
<dbReference type="Gene3D" id="3.90.1170.40">
    <property type="entry name" value="Molybdopterin biosynthesis MoaE subunit"/>
    <property type="match status" value="1"/>
</dbReference>
<feature type="domain" description="MoaB/Mog" evidence="4">
    <location>
        <begin position="4"/>
        <end position="156"/>
    </location>
</feature>
<protein>
    <submittedName>
        <fullName evidence="5">Molybdenum cofactor biosynthesis protein MoaB</fullName>
    </submittedName>
</protein>
<dbReference type="Proteomes" id="UP000557204">
    <property type="component" value="Unassembled WGS sequence"/>
</dbReference>
<sequence length="373" mass="38203">MRAAIVVASGRAAAGVYEDRSGPAATEWFTARGWEMLPVVVVPDGEPVRDALLELVEGDDAAPDVIVTSGGTGISPTDATPEATRAVLDREVPGIAELVRARSLAPTDPDKKAVPGAALSRGIAGVADRTLIVNLPGSVGGVVDGLDALADVLPHAVDQLAGRDHDGGHSRGHGHGHHHHDTGASRGRTVRPGVAPAGYDPGTDGTTAADGGEAGVANEAGTATDRATVLRADVLDTPLDGLLVELSDLVRDDTCGAVATFVGHVRDHDEGRGVTALHYEAHPQAAEILHEVAERVTTRTAAVTGDTVRTAVVHRTGDLQVGDVAVVAAVAAGHRQAAFTAASDLIEELKAEVPIWKQQGFTDGSSEWVASLG</sequence>
<accession>A0A849K4F0</accession>
<dbReference type="GO" id="GO:0006777">
    <property type="term" value="P:Mo-molybdopterin cofactor biosynthetic process"/>
    <property type="evidence" value="ECO:0007669"/>
    <property type="project" value="UniProtKB-KW"/>
</dbReference>
<dbReference type="Pfam" id="PF00994">
    <property type="entry name" value="MoCF_biosynth"/>
    <property type="match status" value="1"/>
</dbReference>
<dbReference type="PANTHER" id="PTHR43764:SF1">
    <property type="entry name" value="MOLYBDOPTERIN MOLYBDOTRANSFERASE"/>
    <property type="match status" value="1"/>
</dbReference>
<dbReference type="RefSeq" id="WP_171245542.1">
    <property type="nucleotide sequence ID" value="NZ_JABFAJ010000001.1"/>
</dbReference>
<comment type="pathway">
    <text evidence="1">Cofactor biosynthesis; molybdopterin biosynthesis.</text>
</comment>
<feature type="region of interest" description="Disordered" evidence="3">
    <location>
        <begin position="160"/>
        <end position="215"/>
    </location>
</feature>
<dbReference type="CDD" id="cd00756">
    <property type="entry name" value="MoaE"/>
    <property type="match status" value="1"/>
</dbReference>
<organism evidence="5 6">
    <name type="scientific">Isoptericola sediminis</name>
    <dbReference type="NCBI Taxonomy" id="2733572"/>
    <lineage>
        <taxon>Bacteria</taxon>
        <taxon>Bacillati</taxon>
        <taxon>Actinomycetota</taxon>
        <taxon>Actinomycetes</taxon>
        <taxon>Micrococcales</taxon>
        <taxon>Promicromonosporaceae</taxon>
        <taxon>Isoptericola</taxon>
    </lineage>
</organism>
<dbReference type="InterPro" id="IPR051920">
    <property type="entry name" value="MPT_Adenylyltrnsfr/MoaC-Rel"/>
</dbReference>
<dbReference type="Pfam" id="PF02391">
    <property type="entry name" value="MoaE"/>
    <property type="match status" value="1"/>
</dbReference>
<dbReference type="SUPFAM" id="SSF54690">
    <property type="entry name" value="Molybdopterin synthase subunit MoaE"/>
    <property type="match status" value="1"/>
</dbReference>
<dbReference type="AlphaFoldDB" id="A0A849K4F0"/>
<comment type="caution">
    <text evidence="5">The sequence shown here is derived from an EMBL/GenBank/DDBJ whole genome shotgun (WGS) entry which is preliminary data.</text>
</comment>
<feature type="compositionally biased region" description="Basic residues" evidence="3">
    <location>
        <begin position="170"/>
        <end position="180"/>
    </location>
</feature>
<dbReference type="InterPro" id="IPR036563">
    <property type="entry name" value="MoaE_sf"/>
</dbReference>
<dbReference type="InterPro" id="IPR001453">
    <property type="entry name" value="MoaB/Mog_dom"/>
</dbReference>
<reference evidence="5 6" key="1">
    <citation type="submission" date="2020-05" db="EMBL/GenBank/DDBJ databases">
        <title>Genome sequence of Isoptericola sp. JC619 isolated from Chilika lagoon, India.</title>
        <authorList>
            <person name="Kumar D."/>
            <person name="Appam K."/>
            <person name="Gandham S."/>
            <person name="Uppada J."/>
            <person name="Sasikala C."/>
            <person name="Venkata Ramana C."/>
        </authorList>
    </citation>
    <scope>NUCLEOTIDE SEQUENCE [LARGE SCALE GENOMIC DNA]</scope>
    <source>
        <strain evidence="5 6">JC619</strain>
    </source>
</reference>
<dbReference type="EMBL" id="JABFAJ010000001">
    <property type="protein sequence ID" value="NNU26027.1"/>
    <property type="molecule type" value="Genomic_DNA"/>
</dbReference>
<evidence type="ECO:0000256" key="2">
    <source>
        <dbReference type="ARBA" id="ARBA00023150"/>
    </source>
</evidence>
<keyword evidence="2" id="KW-0501">Molybdenum cofactor biosynthesis</keyword>
<dbReference type="NCBIfam" id="TIGR00177">
    <property type="entry name" value="molyb_syn"/>
    <property type="match status" value="1"/>
</dbReference>